<dbReference type="RefSeq" id="WP_323330858.1">
    <property type="nucleotide sequence ID" value="NZ_JAYFSI010000006.1"/>
</dbReference>
<comment type="caution">
    <text evidence="2">The sequence shown here is derived from an EMBL/GenBank/DDBJ whole genome shotgun (WGS) entry which is preliminary data.</text>
</comment>
<feature type="transmembrane region" description="Helical" evidence="1">
    <location>
        <begin position="78"/>
        <end position="99"/>
    </location>
</feature>
<keyword evidence="3" id="KW-1185">Reference proteome</keyword>
<evidence type="ECO:0000313" key="3">
    <source>
        <dbReference type="Proteomes" id="UP001304298"/>
    </source>
</evidence>
<keyword evidence="1" id="KW-1133">Transmembrane helix</keyword>
<keyword evidence="1" id="KW-0472">Membrane</keyword>
<sequence length="232" mass="25037">MDGLAPGARLTGLPTLIRTDAGYRVHDPRLLAGGYTLTPAGRVTHRADELLGGLAVLLLLGPAIAFPILFAGGGFWSAVLWTALGAVAGLVLVGVELFLGPGDALERYRKQTAEEPGLDVTEEDTQAMRLCALGERIAKSTAWRTGAFDRDRRLEHVVWSAVRRALHGVEEAELTLIENRLRTIEIAADAIEFKVDPSHRPRRPAATAAHRADPLQDADLLVVEAGALRDYL</sequence>
<evidence type="ECO:0000256" key="1">
    <source>
        <dbReference type="SAM" id="Phobius"/>
    </source>
</evidence>
<dbReference type="Proteomes" id="UP001304298">
    <property type="component" value="Unassembled WGS sequence"/>
</dbReference>
<keyword evidence="1" id="KW-0812">Transmembrane</keyword>
<proteinExistence type="predicted"/>
<accession>A0ABU5RA39</accession>
<name>A0ABU5RA39_9PSEU</name>
<reference evidence="2 3" key="1">
    <citation type="submission" date="2023-12" db="EMBL/GenBank/DDBJ databases">
        <title>Amycolatopsis sp. V23-08.</title>
        <authorList>
            <person name="Somphong A."/>
        </authorList>
    </citation>
    <scope>NUCLEOTIDE SEQUENCE [LARGE SCALE GENOMIC DNA]</scope>
    <source>
        <strain evidence="2 3">V23-08</strain>
    </source>
</reference>
<gene>
    <name evidence="2" type="ORF">VA596_26470</name>
</gene>
<feature type="transmembrane region" description="Helical" evidence="1">
    <location>
        <begin position="50"/>
        <end position="72"/>
    </location>
</feature>
<evidence type="ECO:0000313" key="2">
    <source>
        <dbReference type="EMBL" id="MEA5363103.1"/>
    </source>
</evidence>
<organism evidence="2 3">
    <name type="scientific">Amycolatopsis heterodermiae</name>
    <dbReference type="NCBI Taxonomy" id="3110235"/>
    <lineage>
        <taxon>Bacteria</taxon>
        <taxon>Bacillati</taxon>
        <taxon>Actinomycetota</taxon>
        <taxon>Actinomycetes</taxon>
        <taxon>Pseudonocardiales</taxon>
        <taxon>Pseudonocardiaceae</taxon>
        <taxon>Amycolatopsis</taxon>
    </lineage>
</organism>
<protein>
    <submittedName>
        <fullName evidence="2">Uncharacterized protein</fullName>
    </submittedName>
</protein>
<dbReference type="EMBL" id="JAYFSI010000006">
    <property type="protein sequence ID" value="MEA5363103.1"/>
    <property type="molecule type" value="Genomic_DNA"/>
</dbReference>